<protein>
    <submittedName>
        <fullName evidence="1">Uncharacterized protein</fullName>
    </submittedName>
</protein>
<organism evidence="1 2">
    <name type="scientific">Paramarasmius palmivorus</name>
    <dbReference type="NCBI Taxonomy" id="297713"/>
    <lineage>
        <taxon>Eukaryota</taxon>
        <taxon>Fungi</taxon>
        <taxon>Dikarya</taxon>
        <taxon>Basidiomycota</taxon>
        <taxon>Agaricomycotina</taxon>
        <taxon>Agaricomycetes</taxon>
        <taxon>Agaricomycetidae</taxon>
        <taxon>Agaricales</taxon>
        <taxon>Marasmiineae</taxon>
        <taxon>Marasmiaceae</taxon>
        <taxon>Paramarasmius</taxon>
    </lineage>
</organism>
<name>A0AAW0BYP9_9AGAR</name>
<dbReference type="Proteomes" id="UP001383192">
    <property type="component" value="Unassembled WGS sequence"/>
</dbReference>
<evidence type="ECO:0000313" key="2">
    <source>
        <dbReference type="Proteomes" id="UP001383192"/>
    </source>
</evidence>
<comment type="caution">
    <text evidence="1">The sequence shown here is derived from an EMBL/GenBank/DDBJ whole genome shotgun (WGS) entry which is preliminary data.</text>
</comment>
<sequence length="282" mass="32269">MYNDVFDAGNETLGCSSARALHFYLSRTGPKPTFLEHSAPEYLSTPPQKLLPSPTSHGYERRLAIHMAMAHHTRIDSYYCTTTEPCRRFIRFARSRSRNKEYLTALKTVEKLLAVTEVALNNFRMSLESTPESTPTDYFSVGRWEVESNGSSSEPGTPSLEIESATWGTTNTGSGWDWVANLIVYYHKTLHSGKLEIITDSKRNSWSRFLEQRYSDWLANDVVWLSKDHRDGYDEEQWNFDFGQYVEELLMPGRQYGLLLDMIGDSVGLDVSTRVIPVIDRV</sequence>
<reference evidence="1 2" key="1">
    <citation type="submission" date="2024-01" db="EMBL/GenBank/DDBJ databases">
        <title>A draft genome for a cacao thread blight-causing isolate of Paramarasmius palmivorus.</title>
        <authorList>
            <person name="Baruah I.K."/>
            <person name="Bukari Y."/>
            <person name="Amoako-Attah I."/>
            <person name="Meinhardt L.W."/>
            <person name="Bailey B.A."/>
            <person name="Cohen S.P."/>
        </authorList>
    </citation>
    <scope>NUCLEOTIDE SEQUENCE [LARGE SCALE GENOMIC DNA]</scope>
    <source>
        <strain evidence="1 2">GH-12</strain>
    </source>
</reference>
<keyword evidence="2" id="KW-1185">Reference proteome</keyword>
<dbReference type="EMBL" id="JAYKXP010000076">
    <property type="protein sequence ID" value="KAK7030404.1"/>
    <property type="molecule type" value="Genomic_DNA"/>
</dbReference>
<proteinExistence type="predicted"/>
<gene>
    <name evidence="1" type="ORF">VNI00_014148</name>
</gene>
<accession>A0AAW0BYP9</accession>
<evidence type="ECO:0000313" key="1">
    <source>
        <dbReference type="EMBL" id="KAK7030404.1"/>
    </source>
</evidence>
<dbReference type="AlphaFoldDB" id="A0AAW0BYP9"/>